<feature type="domain" description="DUF4398" evidence="3">
    <location>
        <begin position="24"/>
        <end position="100"/>
    </location>
</feature>
<evidence type="ECO:0000256" key="1">
    <source>
        <dbReference type="SAM" id="Coils"/>
    </source>
</evidence>
<evidence type="ECO:0000313" key="5">
    <source>
        <dbReference type="Proteomes" id="UP000646911"/>
    </source>
</evidence>
<proteinExistence type="predicted"/>
<evidence type="ECO:0000259" key="3">
    <source>
        <dbReference type="Pfam" id="PF14346"/>
    </source>
</evidence>
<feature type="signal peptide" evidence="2">
    <location>
        <begin position="1"/>
        <end position="24"/>
    </location>
</feature>
<dbReference type="Proteomes" id="UP000646911">
    <property type="component" value="Unassembled WGS sequence"/>
</dbReference>
<gene>
    <name evidence="4" type="ORF">H8L47_27545</name>
</gene>
<keyword evidence="1" id="KW-0175">Coiled coil</keyword>
<keyword evidence="2" id="KW-0732">Signal</keyword>
<dbReference type="InterPro" id="IPR025511">
    <property type="entry name" value="DUF4398"/>
</dbReference>
<dbReference type="Gene3D" id="1.20.1270.390">
    <property type="match status" value="1"/>
</dbReference>
<feature type="chain" id="PRO_5045640217" evidence="2">
    <location>
        <begin position="25"/>
        <end position="121"/>
    </location>
</feature>
<name>A0ABR6ZIA7_9BURK</name>
<organism evidence="4 5">
    <name type="scientific">Undibacterium umbellatum</name>
    <dbReference type="NCBI Taxonomy" id="2762300"/>
    <lineage>
        <taxon>Bacteria</taxon>
        <taxon>Pseudomonadati</taxon>
        <taxon>Pseudomonadota</taxon>
        <taxon>Betaproteobacteria</taxon>
        <taxon>Burkholderiales</taxon>
        <taxon>Oxalobacteraceae</taxon>
        <taxon>Undibacterium</taxon>
    </lineage>
</organism>
<accession>A0ABR6ZIA7</accession>
<dbReference type="Pfam" id="PF14346">
    <property type="entry name" value="DUF4398"/>
    <property type="match status" value="1"/>
</dbReference>
<dbReference type="EMBL" id="JACOFX010000029">
    <property type="protein sequence ID" value="MBC3911321.1"/>
    <property type="molecule type" value="Genomic_DNA"/>
</dbReference>
<protein>
    <submittedName>
        <fullName evidence="4">DUF4398 domain-containing protein</fullName>
    </submittedName>
</protein>
<evidence type="ECO:0000256" key="2">
    <source>
        <dbReference type="SAM" id="SignalP"/>
    </source>
</evidence>
<evidence type="ECO:0000313" key="4">
    <source>
        <dbReference type="EMBL" id="MBC3911321.1"/>
    </source>
</evidence>
<sequence>MFAVCSAGMFLMLGCSSMKTPATAEVAVSKAAVDNAAVAGGTEFAPVEMNAAREKMAQANKAMQAKDYKLASELATQAQADAKLAQAKANSAKAEKAANALQDDIRVLREELERANTNTTK</sequence>
<feature type="coiled-coil region" evidence="1">
    <location>
        <begin position="75"/>
        <end position="118"/>
    </location>
</feature>
<comment type="caution">
    <text evidence="4">The sequence shown here is derived from an EMBL/GenBank/DDBJ whole genome shotgun (WGS) entry which is preliminary data.</text>
</comment>
<keyword evidence="5" id="KW-1185">Reference proteome</keyword>
<reference evidence="4 5" key="1">
    <citation type="submission" date="2020-08" db="EMBL/GenBank/DDBJ databases">
        <title>Novel species isolated from subtropical streams in China.</title>
        <authorList>
            <person name="Lu H."/>
        </authorList>
    </citation>
    <scope>NUCLEOTIDE SEQUENCE [LARGE SCALE GENOMIC DNA]</scope>
    <source>
        <strain evidence="4 5">NL8W</strain>
    </source>
</reference>